<proteinExistence type="predicted"/>
<dbReference type="EMBL" id="KZ293512">
    <property type="protein sequence ID" value="PBK59127.1"/>
    <property type="molecule type" value="Genomic_DNA"/>
</dbReference>
<keyword evidence="2" id="KW-1185">Reference proteome</keyword>
<name>A0A2H3B3E6_9AGAR</name>
<feature type="non-terminal residue" evidence="1">
    <location>
        <position position="330"/>
    </location>
</feature>
<accession>A0A2H3B3E6</accession>
<protein>
    <submittedName>
        <fullName evidence="1">Uncharacterized protein</fullName>
    </submittedName>
</protein>
<dbReference type="Proteomes" id="UP000218334">
    <property type="component" value="Unassembled WGS sequence"/>
</dbReference>
<organism evidence="1 2">
    <name type="scientific">Armillaria solidipes</name>
    <dbReference type="NCBI Taxonomy" id="1076256"/>
    <lineage>
        <taxon>Eukaryota</taxon>
        <taxon>Fungi</taxon>
        <taxon>Dikarya</taxon>
        <taxon>Basidiomycota</taxon>
        <taxon>Agaricomycotina</taxon>
        <taxon>Agaricomycetes</taxon>
        <taxon>Agaricomycetidae</taxon>
        <taxon>Agaricales</taxon>
        <taxon>Marasmiineae</taxon>
        <taxon>Physalacriaceae</taxon>
        <taxon>Armillaria</taxon>
    </lineage>
</organism>
<sequence>MPLLTYLFRCNTDVTSLRSGTAIKVVISYVSDYVTKPALKTHVIFEAIRSVFERNVDLLSSGETQKEKARKLIAKIVNVLGVKMEIGSPFVCSYLLGMPDHYTNKKFAVCFWQNYIRKHKGSLIGVSIVEDYVYRPDELNHLTLYDWVCLCYREKSTWRKKSSKSSMDITANTTSNNEPVEVGDISVSNSLDDFIVPDVMSDPPTSTDDPSSFPGSYPFQKKHPLSGTHHIVYRDRSKAFVPNFIGSVLPRRDHGDYEYYCCTMLTLFQPWRTGMELKLTDDTWSASFARYSFTSRQLEIMQHFNLQYECLDARDDFRAQLKKGATEAPN</sequence>
<evidence type="ECO:0000313" key="2">
    <source>
        <dbReference type="Proteomes" id="UP000218334"/>
    </source>
</evidence>
<gene>
    <name evidence="1" type="ORF">ARMSODRAFT_899716</name>
</gene>
<dbReference type="AlphaFoldDB" id="A0A2H3B3E6"/>
<reference evidence="2" key="1">
    <citation type="journal article" date="2017" name="Nat. Ecol. Evol.">
        <title>Genome expansion and lineage-specific genetic innovations in the forest pathogenic fungi Armillaria.</title>
        <authorList>
            <person name="Sipos G."/>
            <person name="Prasanna A.N."/>
            <person name="Walter M.C."/>
            <person name="O'Connor E."/>
            <person name="Balint B."/>
            <person name="Krizsan K."/>
            <person name="Kiss B."/>
            <person name="Hess J."/>
            <person name="Varga T."/>
            <person name="Slot J."/>
            <person name="Riley R."/>
            <person name="Boka B."/>
            <person name="Rigling D."/>
            <person name="Barry K."/>
            <person name="Lee J."/>
            <person name="Mihaltcheva S."/>
            <person name="LaButti K."/>
            <person name="Lipzen A."/>
            <person name="Waldron R."/>
            <person name="Moloney N.M."/>
            <person name="Sperisen C."/>
            <person name="Kredics L."/>
            <person name="Vagvoelgyi C."/>
            <person name="Patrignani A."/>
            <person name="Fitzpatrick D."/>
            <person name="Nagy I."/>
            <person name="Doyle S."/>
            <person name="Anderson J.B."/>
            <person name="Grigoriev I.V."/>
            <person name="Gueldener U."/>
            <person name="Muensterkoetter M."/>
            <person name="Nagy L.G."/>
        </authorList>
    </citation>
    <scope>NUCLEOTIDE SEQUENCE [LARGE SCALE GENOMIC DNA]</scope>
    <source>
        <strain evidence="2">28-4</strain>
    </source>
</reference>
<dbReference type="STRING" id="1076256.A0A2H3B3E6"/>
<evidence type="ECO:0000313" key="1">
    <source>
        <dbReference type="EMBL" id="PBK59127.1"/>
    </source>
</evidence>